<comment type="similarity">
    <text evidence="1">Belongs to the HIBADH-related family.</text>
</comment>
<evidence type="ECO:0000259" key="5">
    <source>
        <dbReference type="Pfam" id="PF03446"/>
    </source>
</evidence>
<keyword evidence="2 7" id="KW-0560">Oxidoreductase</keyword>
<dbReference type="InterPro" id="IPR036291">
    <property type="entry name" value="NAD(P)-bd_dom_sf"/>
</dbReference>
<dbReference type="OrthoDB" id="3185659at2"/>
<dbReference type="InterPro" id="IPR006115">
    <property type="entry name" value="6PGDH_NADP-bd"/>
</dbReference>
<reference evidence="7 8" key="1">
    <citation type="submission" date="2018-09" db="EMBL/GenBank/DDBJ databases">
        <authorList>
            <person name="Tagini F."/>
        </authorList>
    </citation>
    <scope>NUCLEOTIDE SEQUENCE [LARGE SCALE GENOMIC DNA]</scope>
    <source>
        <strain evidence="7 8">MK142</strain>
    </source>
</reference>
<dbReference type="InterPro" id="IPR013328">
    <property type="entry name" value="6PGD_dom2"/>
</dbReference>
<dbReference type="InterPro" id="IPR029154">
    <property type="entry name" value="HIBADH-like_NADP-bd"/>
</dbReference>
<dbReference type="Gene3D" id="1.10.1040.10">
    <property type="entry name" value="N-(1-d-carboxylethyl)-l-norvaline Dehydrogenase, domain 2"/>
    <property type="match status" value="1"/>
</dbReference>
<evidence type="ECO:0000256" key="1">
    <source>
        <dbReference type="ARBA" id="ARBA00009080"/>
    </source>
</evidence>
<protein>
    <submittedName>
        <fullName evidence="7">Putative oxidoreductase</fullName>
        <ecNumber evidence="7">1.1.-.-</ecNumber>
    </submittedName>
</protein>
<organism evidence="7 8">
    <name type="scientific">Mycobacterium pseudokansasii</name>
    <dbReference type="NCBI Taxonomy" id="2341080"/>
    <lineage>
        <taxon>Bacteria</taxon>
        <taxon>Bacillati</taxon>
        <taxon>Actinomycetota</taxon>
        <taxon>Actinomycetes</taxon>
        <taxon>Mycobacteriales</taxon>
        <taxon>Mycobacteriaceae</taxon>
        <taxon>Mycobacterium</taxon>
    </lineage>
</organism>
<dbReference type="InterPro" id="IPR008927">
    <property type="entry name" value="6-PGluconate_DH-like_C_sf"/>
</dbReference>
<dbReference type="GO" id="GO:0051287">
    <property type="term" value="F:NAD binding"/>
    <property type="evidence" value="ECO:0007669"/>
    <property type="project" value="InterPro"/>
</dbReference>
<evidence type="ECO:0000313" key="7">
    <source>
        <dbReference type="EMBL" id="VBA55362.1"/>
    </source>
</evidence>
<dbReference type="InterPro" id="IPR002204">
    <property type="entry name" value="3-OH-isobutyrate_DH-rel_CS"/>
</dbReference>
<dbReference type="SUPFAM" id="SSF51735">
    <property type="entry name" value="NAD(P)-binding Rossmann-fold domains"/>
    <property type="match status" value="1"/>
</dbReference>
<keyword evidence="3" id="KW-0520">NAD</keyword>
<dbReference type="PIRSF" id="PIRSF000103">
    <property type="entry name" value="HIBADH"/>
    <property type="match status" value="1"/>
</dbReference>
<evidence type="ECO:0000256" key="4">
    <source>
        <dbReference type="PIRSR" id="PIRSR000103-1"/>
    </source>
</evidence>
<evidence type="ECO:0000259" key="6">
    <source>
        <dbReference type="Pfam" id="PF14833"/>
    </source>
</evidence>
<dbReference type="Proteomes" id="UP000268285">
    <property type="component" value="Unassembled WGS sequence"/>
</dbReference>
<dbReference type="GO" id="GO:0050661">
    <property type="term" value="F:NADP binding"/>
    <property type="evidence" value="ECO:0007669"/>
    <property type="project" value="InterPro"/>
</dbReference>
<name>A0A498QY92_9MYCO</name>
<dbReference type="RefSeq" id="WP_036406526.1">
    <property type="nucleotide sequence ID" value="NZ_JAIENV010000225.1"/>
</dbReference>
<dbReference type="PANTHER" id="PTHR43060:SF15">
    <property type="entry name" value="3-HYDROXYISOBUTYRATE DEHYDROGENASE-LIKE 1, MITOCHONDRIAL-RELATED"/>
    <property type="match status" value="1"/>
</dbReference>
<dbReference type="Gene3D" id="3.40.50.720">
    <property type="entry name" value="NAD(P)-binding Rossmann-like Domain"/>
    <property type="match status" value="1"/>
</dbReference>
<evidence type="ECO:0000256" key="3">
    <source>
        <dbReference type="ARBA" id="ARBA00023027"/>
    </source>
</evidence>
<sequence>MTAIPRLGYIGLGNQGAPMAKRYLDWPGGLTVFDVRAEAMEPFVEGGATAAASVAEVAGADIISVTVLDDTQVRNVITGNDGLAVNAKPGTIIAIHSTISDSTAVELAKELEPRGIYVVDAPVSGGPGAAAEGKLATMVGADDETFRRVEEPFRRWASLVIHAGEPGAGTRMKLARNMLTFVSYAAAAEAEKLSEASGLSLRALAKVVRHSDALTGGPGAIMFRETTAPMKSDDPLRPLLEHTRALGEKDLSLALALGESVSVELPLAKLALERLAAGLGVPHPDLAEES</sequence>
<dbReference type="Pfam" id="PF14833">
    <property type="entry name" value="NAD_binding_11"/>
    <property type="match status" value="1"/>
</dbReference>
<dbReference type="GO" id="GO:0016491">
    <property type="term" value="F:oxidoreductase activity"/>
    <property type="evidence" value="ECO:0007669"/>
    <property type="project" value="UniProtKB-KW"/>
</dbReference>
<dbReference type="EMBL" id="UPHU01000001">
    <property type="protein sequence ID" value="VBA55362.1"/>
    <property type="molecule type" value="Genomic_DNA"/>
</dbReference>
<dbReference type="EC" id="1.1.-.-" evidence="7"/>
<dbReference type="PROSITE" id="PS00895">
    <property type="entry name" value="3_HYDROXYISOBUT_DH"/>
    <property type="match status" value="1"/>
</dbReference>
<dbReference type="PANTHER" id="PTHR43060">
    <property type="entry name" value="3-HYDROXYISOBUTYRATE DEHYDROGENASE-LIKE 1, MITOCHONDRIAL-RELATED"/>
    <property type="match status" value="1"/>
</dbReference>
<keyword evidence="8" id="KW-1185">Reference proteome</keyword>
<feature type="active site" evidence="4">
    <location>
        <position position="173"/>
    </location>
</feature>
<dbReference type="GO" id="GO:0016054">
    <property type="term" value="P:organic acid catabolic process"/>
    <property type="evidence" value="ECO:0007669"/>
    <property type="project" value="UniProtKB-ARBA"/>
</dbReference>
<accession>A0A498QY92</accession>
<evidence type="ECO:0000313" key="8">
    <source>
        <dbReference type="Proteomes" id="UP000268285"/>
    </source>
</evidence>
<gene>
    <name evidence="7" type="ORF">LAUMK142_05064</name>
</gene>
<feature type="domain" description="3-hydroxyisobutyrate dehydrogenase-like NAD-binding" evidence="6">
    <location>
        <begin position="167"/>
        <end position="277"/>
    </location>
</feature>
<feature type="domain" description="6-phosphogluconate dehydrogenase NADP-binding" evidence="5">
    <location>
        <begin position="7"/>
        <end position="163"/>
    </location>
</feature>
<dbReference type="AlphaFoldDB" id="A0A498QY92"/>
<dbReference type="SUPFAM" id="SSF48179">
    <property type="entry name" value="6-phosphogluconate dehydrogenase C-terminal domain-like"/>
    <property type="match status" value="1"/>
</dbReference>
<evidence type="ECO:0000256" key="2">
    <source>
        <dbReference type="ARBA" id="ARBA00023002"/>
    </source>
</evidence>
<dbReference type="InterPro" id="IPR015815">
    <property type="entry name" value="HIBADH-related"/>
</dbReference>
<proteinExistence type="inferred from homology"/>
<dbReference type="Pfam" id="PF03446">
    <property type="entry name" value="NAD_binding_2"/>
    <property type="match status" value="1"/>
</dbReference>